<evidence type="ECO:0000313" key="12">
    <source>
        <dbReference type="Proteomes" id="UP001168972"/>
    </source>
</evidence>
<dbReference type="Pfam" id="PF00759">
    <property type="entry name" value="Glyco_hydro_9"/>
    <property type="match status" value="1"/>
</dbReference>
<reference evidence="11" key="2">
    <citation type="submission" date="2023-03" db="EMBL/GenBank/DDBJ databases">
        <authorList>
            <person name="Inwood S.N."/>
            <person name="Skelly J.G."/>
            <person name="Guhlin J."/>
            <person name="Harrop T.W.R."/>
            <person name="Goldson S.G."/>
            <person name="Dearden P.K."/>
        </authorList>
    </citation>
    <scope>NUCLEOTIDE SEQUENCE</scope>
    <source>
        <strain evidence="11">Lincoln</strain>
        <tissue evidence="11">Whole body</tissue>
    </source>
</reference>
<dbReference type="PANTHER" id="PTHR22298">
    <property type="entry name" value="ENDO-1,4-BETA-GLUCANASE"/>
    <property type="match status" value="1"/>
</dbReference>
<dbReference type="InterPro" id="IPR012341">
    <property type="entry name" value="6hp_glycosidase-like_sf"/>
</dbReference>
<keyword evidence="9" id="KW-0732">Signal</keyword>
<evidence type="ECO:0000256" key="3">
    <source>
        <dbReference type="ARBA" id="ARBA00022801"/>
    </source>
</evidence>
<comment type="catalytic activity">
    <reaction evidence="1 9">
        <text>Endohydrolysis of (1-&gt;4)-beta-D-glucosidic linkages in cellulose, lichenin and cereal beta-D-glucans.</text>
        <dbReference type="EC" id="3.2.1.4"/>
    </reaction>
</comment>
<proteinExistence type="inferred from homology"/>
<evidence type="ECO:0000256" key="8">
    <source>
        <dbReference type="PROSITE-ProRule" id="PRU10060"/>
    </source>
</evidence>
<dbReference type="InterPro" id="IPR033126">
    <property type="entry name" value="Glyco_hydro_9_Asp/Glu_AS"/>
</dbReference>
<keyword evidence="3 8" id="KW-0378">Hydrolase</keyword>
<sequence>MMSIVKIILFCLLILEGLWNVQGYAVLNVKSIESESDYAKVLKLSLLFYEAQRSGKLPKDNRISWRGDSALDDRGDNGEDLTGGYYDAGDFVKFGFTMASTTTLLAWGAISWPEAYAAAGQLDELYKSIKWATDYFIKCHVSENVFYGQVGDFTLDHTFWGRPEELNTTRPVFKIDPDHPEQSQYKEAARAFCNYAIEQQERTSKGLLYVDKFGTLCHASNIVFLCLEAAEISGNDDSQRYREFAKQQIDYILGDGGRSYVVGWGKNPPKQPHHAASSCPNQPIPCGWRYFERNEPNPQILYGALVSGPDQSDYFRDERLDYIYTEVTLDCNAGFTSALGGLLQWQIDEIYVK</sequence>
<dbReference type="PROSITE" id="PS00698">
    <property type="entry name" value="GH9_3"/>
    <property type="match status" value="1"/>
</dbReference>
<evidence type="ECO:0000256" key="6">
    <source>
        <dbReference type="ARBA" id="ARBA00023295"/>
    </source>
</evidence>
<dbReference type="InterPro" id="IPR001701">
    <property type="entry name" value="Glyco_hydro_9"/>
</dbReference>
<evidence type="ECO:0000256" key="7">
    <source>
        <dbReference type="ARBA" id="ARBA00023326"/>
    </source>
</evidence>
<reference evidence="11" key="1">
    <citation type="journal article" date="2023" name="bioRxiv">
        <title>Scaffold-level genome assemblies of two parasitoid biocontrol wasps reveal the parthenogenesis mechanism and an associated novel virus.</title>
        <authorList>
            <person name="Inwood S."/>
            <person name="Skelly J."/>
            <person name="Guhlin J."/>
            <person name="Harrop T."/>
            <person name="Goldson S."/>
            <person name="Dearden P."/>
        </authorList>
    </citation>
    <scope>NUCLEOTIDE SEQUENCE</scope>
    <source>
        <strain evidence="11">Lincoln</strain>
        <tissue evidence="11">Whole body</tissue>
    </source>
</reference>
<dbReference type="GO" id="GO:0008810">
    <property type="term" value="F:cellulase activity"/>
    <property type="evidence" value="ECO:0007669"/>
    <property type="project" value="UniProtKB-EC"/>
</dbReference>
<evidence type="ECO:0000256" key="1">
    <source>
        <dbReference type="ARBA" id="ARBA00000966"/>
    </source>
</evidence>
<organism evidence="11 12">
    <name type="scientific">Microctonus hyperodae</name>
    <name type="common">Parasitoid wasp</name>
    <dbReference type="NCBI Taxonomy" id="165561"/>
    <lineage>
        <taxon>Eukaryota</taxon>
        <taxon>Metazoa</taxon>
        <taxon>Ecdysozoa</taxon>
        <taxon>Arthropoda</taxon>
        <taxon>Hexapoda</taxon>
        <taxon>Insecta</taxon>
        <taxon>Pterygota</taxon>
        <taxon>Neoptera</taxon>
        <taxon>Endopterygota</taxon>
        <taxon>Hymenoptera</taxon>
        <taxon>Apocrita</taxon>
        <taxon>Ichneumonoidea</taxon>
        <taxon>Braconidae</taxon>
        <taxon>Euphorinae</taxon>
        <taxon>Microctonus</taxon>
    </lineage>
</organism>
<dbReference type="GO" id="GO:0030245">
    <property type="term" value="P:cellulose catabolic process"/>
    <property type="evidence" value="ECO:0007669"/>
    <property type="project" value="UniProtKB-KW"/>
</dbReference>
<keyword evidence="6 8" id="KW-0326">Glycosidase</keyword>
<dbReference type="AlphaFoldDB" id="A0AA39F4J8"/>
<dbReference type="InterPro" id="IPR008928">
    <property type="entry name" value="6-hairpin_glycosidase_sf"/>
</dbReference>
<evidence type="ECO:0000259" key="10">
    <source>
        <dbReference type="Pfam" id="PF00759"/>
    </source>
</evidence>
<evidence type="ECO:0000313" key="11">
    <source>
        <dbReference type="EMBL" id="KAK0162812.1"/>
    </source>
</evidence>
<dbReference type="EC" id="3.2.1.4" evidence="9"/>
<dbReference type="Proteomes" id="UP001168972">
    <property type="component" value="Unassembled WGS sequence"/>
</dbReference>
<comment type="caution">
    <text evidence="11">The sequence shown here is derived from an EMBL/GenBank/DDBJ whole genome shotgun (WGS) entry which is preliminary data.</text>
</comment>
<evidence type="ECO:0000256" key="9">
    <source>
        <dbReference type="RuleBase" id="RU361166"/>
    </source>
</evidence>
<feature type="chain" id="PRO_5041486013" description="Endoglucanase" evidence="9">
    <location>
        <begin position="24"/>
        <end position="353"/>
    </location>
</feature>
<keyword evidence="5 8" id="KW-0119">Carbohydrate metabolism</keyword>
<feature type="active site" evidence="8">
    <location>
        <position position="326"/>
    </location>
</feature>
<gene>
    <name evidence="11" type="ORF">PV327_006557</name>
</gene>
<dbReference type="SUPFAM" id="SSF48208">
    <property type="entry name" value="Six-hairpin glycosidases"/>
    <property type="match status" value="1"/>
</dbReference>
<evidence type="ECO:0000256" key="4">
    <source>
        <dbReference type="ARBA" id="ARBA00023001"/>
    </source>
</evidence>
<accession>A0AA39F4J8</accession>
<feature type="active site" evidence="8">
    <location>
        <position position="317"/>
    </location>
</feature>
<dbReference type="EMBL" id="JAQQBR010001833">
    <property type="protein sequence ID" value="KAK0162812.1"/>
    <property type="molecule type" value="Genomic_DNA"/>
</dbReference>
<protein>
    <recommendedName>
        <fullName evidence="9">Endoglucanase</fullName>
        <ecNumber evidence="9">3.2.1.4</ecNumber>
    </recommendedName>
</protein>
<comment type="similarity">
    <text evidence="2 8 9">Belongs to the glycosyl hydrolase 9 (cellulase E) family.</text>
</comment>
<evidence type="ECO:0000256" key="5">
    <source>
        <dbReference type="ARBA" id="ARBA00023277"/>
    </source>
</evidence>
<keyword evidence="7 8" id="KW-0624">Polysaccharide degradation</keyword>
<dbReference type="Gene3D" id="1.50.10.10">
    <property type="match status" value="2"/>
</dbReference>
<feature type="domain" description="Glycoside hydrolase family 9" evidence="10">
    <location>
        <begin position="38"/>
        <end position="192"/>
    </location>
</feature>
<keyword evidence="4 9" id="KW-0136">Cellulose degradation</keyword>
<evidence type="ECO:0000256" key="2">
    <source>
        <dbReference type="ARBA" id="ARBA00007072"/>
    </source>
</evidence>
<keyword evidence="12" id="KW-1185">Reference proteome</keyword>
<name>A0AA39F4J8_MICHY</name>
<feature type="signal peptide" evidence="9">
    <location>
        <begin position="1"/>
        <end position="23"/>
    </location>
</feature>